<name>A0A0F5ZMK8_STEMA</name>
<proteinExistence type="predicted"/>
<protein>
    <submittedName>
        <fullName evidence="2">Uncharacterized protein</fullName>
    </submittedName>
</protein>
<feature type="region of interest" description="Disordered" evidence="1">
    <location>
        <begin position="1"/>
        <end position="20"/>
    </location>
</feature>
<sequence length="108" mass="11361">MAQIDLRRAGTHATAIGREPKLPDELNLALSAEPEPVSCCSTSPIEVRPVRSMSPRVNVWIGTWPSTSARLMRVPVTSTASRLVVDCAAAPNGARAVTHSATATASGR</sequence>
<organism evidence="2 3">
    <name type="scientific">Stenotrophomonas maltophilia</name>
    <name type="common">Pseudomonas maltophilia</name>
    <name type="synonym">Xanthomonas maltophilia</name>
    <dbReference type="NCBI Taxonomy" id="40324"/>
    <lineage>
        <taxon>Bacteria</taxon>
        <taxon>Pseudomonadati</taxon>
        <taxon>Pseudomonadota</taxon>
        <taxon>Gammaproteobacteria</taxon>
        <taxon>Lysobacterales</taxon>
        <taxon>Lysobacteraceae</taxon>
        <taxon>Stenotrophomonas</taxon>
        <taxon>Stenotrophomonas maltophilia group</taxon>
    </lineage>
</organism>
<dbReference type="EMBL" id="JZRZ01000026">
    <property type="protein sequence ID" value="KKD56928.1"/>
    <property type="molecule type" value="Genomic_DNA"/>
</dbReference>
<evidence type="ECO:0000256" key="1">
    <source>
        <dbReference type="SAM" id="MobiDB-lite"/>
    </source>
</evidence>
<accession>A0A0F5ZMK8</accession>
<evidence type="ECO:0000313" key="3">
    <source>
        <dbReference type="Proteomes" id="UP000243478"/>
    </source>
</evidence>
<gene>
    <name evidence="2" type="ORF">VM57_16755</name>
</gene>
<reference evidence="2 3" key="1">
    <citation type="submission" date="2015-03" db="EMBL/GenBank/DDBJ databases">
        <title>Draft genome of Stenotrophomonas maltophila isolated from urine specimen.</title>
        <authorList>
            <person name="Murugan N."/>
            <person name="Malathi J."/>
            <person name="Umashankar V."/>
            <person name="Madhavan H."/>
        </authorList>
    </citation>
    <scope>NUCLEOTIDE SEQUENCE [LARGE SCALE GENOMIC DNA]</scope>
    <source>
        <strain evidence="2 3">JMNMN1</strain>
    </source>
</reference>
<comment type="caution">
    <text evidence="2">The sequence shown here is derived from an EMBL/GenBank/DDBJ whole genome shotgun (WGS) entry which is preliminary data.</text>
</comment>
<dbReference type="AlphaFoldDB" id="A0A0F5ZMK8"/>
<evidence type="ECO:0000313" key="2">
    <source>
        <dbReference type="EMBL" id="KKD56928.1"/>
    </source>
</evidence>
<dbReference type="Proteomes" id="UP000243478">
    <property type="component" value="Unassembled WGS sequence"/>
</dbReference>